<evidence type="ECO:0000256" key="1">
    <source>
        <dbReference type="ARBA" id="ARBA00022737"/>
    </source>
</evidence>
<feature type="signal peptide" evidence="7">
    <location>
        <begin position="1"/>
        <end position="44"/>
    </location>
</feature>
<dbReference type="PROSITE" id="PS50025">
    <property type="entry name" value="LAM_G_DOMAIN"/>
    <property type="match status" value="5"/>
</dbReference>
<sequence length="1606" mass="174199">MAKRGGRLCAGCAPRACGPRSPALPPPPLLLLLLLAGLALRGEARTPGGDGFSLHPPYFNLAEGARITAGSWLYLCTGPSQRAPGLGGGDYLRIVGQYCDICTAANSNKAHPVSNAIDGTERWWQSPPLSRGLEYNEVNVTLDLGQVFHVAYVLIKFANSPRPDLWVLERSTDFGHTYQPWQFFASSKRDCLERFGPRTLERITRDDDVICTTEYSRIVPLENGEIVVSLVNGRPGAMNFSYSPLLRDFTKATNIRLRFLRTNTLLGHLMGKALRDPTVTRRQWKQELSQDNATLKATLQAASLILGRVSELLQGMDQAKVDLEHLAASLDGAWTPLLKKMQAFSPASSKVDLVEAAEAHAQKLNQLAINLSGIIQGINQDRFIQRAVEASNAYSSILQAVEAAEGAAGQALQQASRTWETVVQRGLAARARQLLANSSLLEETILGHRERLGVAQGRLQAAGIQLHDVRARKDQLAAQIRDAQAMLAMDTGETSQKIAHAKAVATEALDIATHVQSQLQNMQKNVERWQSQLGGLRGQDLGQVERDASSSVSTLEKTLPQLLAKLSRLENRGVHNASLALSANIGRVRKLIAQARGAANKVKVSMKFNGRSGVQLRAPRDLADLAAYTALKFYLQSPVPAPAPGENTGDRFVLYMGSRQATGDYMGVSLRNQKVHWVYRLGKAGPTTLSIDENIGEQFAAISIDRTLQFGHMSVTVESHMVQEIKGDTVAPGLEGLLSLRPDDFVFYVGGYPSNFTPPEPLRLPGYLGCIEMDTLNEEVVSLYNFEQTFKLDTAVDKPCARSKATGDPWLTDGSYLDGSGFARISFEKQSSHTKRFDQEMRLVSYNGIIFFLKQEARLTLQFLCLAVQDGTLVLLYDFGSGLESATPLQPPQPLTAASKAIQVFLLAGSRKRVLVRVERATVFSVEQDNTLEMADAYYLGGVPPEQLPPSLRKLFPSGGSVRGCIKGIKALGKYVDLKRLNTTGISFGCTADLLVGRAMTFHGHGYLALALPDVVPITGNIYSGFGFRGTQENSLLYHRVSPDGSYQVSLDEGHLTLQFMETAVKTQGVFADGAPHYVAFYTNSTQVNLFVDDQLQTIEPYKGTPATLQPQPEEPRLLLGGLPKSGTSHNFSGCISNVFVQRLRGPQRVFDLQQNMGSVNVSIGCTPAQLVRTSRTTAQKVSRRSRQPSQDLACTPPWLPGTIQDSYQFGGPLPSYLQFVGVSPSRRNRLHLSMLVRPHATSQGLLLSAIPQSSHGPSLVLFLSHGHFVAQTEGPGPRLQVQSHKHSQAGQWHRVSVRWGTQQIQLVVDGSQTRSQKAPRHRVHRAEGPQPHTLFVGGLPASSYSSRLPVSIGFSGCVKNLQLDKRPLRAPTQMVGVVPCVSGPLQDGLFFPGSEGIVILELSKAKLSSVSLELEIRPLAAAGLIFHLGQAQATPYVQLQVLTEQVLLRASDGAGEFSTWVSYPKLCDGQWHRVAVIQSRNALHLEVDTHSNHTTGPLPATLANTPGLLHLGGLPKAAAAQPEPPAYRGCMRNLVVNGDPVTLATAQIQGAVGANGCPSGTPAPDPAHSAILAKPTGLGKALTQRQVGSSGLRQASLSTLPLLQR</sequence>
<comment type="caution">
    <text evidence="4">Lacks conserved residue(s) required for the propagation of feature annotation.</text>
</comment>
<feature type="domain" description="Laminin G" evidence="8">
    <location>
        <begin position="605"/>
        <end position="800"/>
    </location>
</feature>
<dbReference type="Gene3D" id="2.60.120.200">
    <property type="match status" value="5"/>
</dbReference>
<dbReference type="Gene3D" id="2.60.120.260">
    <property type="entry name" value="Galactose-binding domain-like"/>
    <property type="match status" value="1"/>
</dbReference>
<dbReference type="GO" id="GO:0030054">
    <property type="term" value="C:cell junction"/>
    <property type="evidence" value="ECO:0007669"/>
    <property type="project" value="UniProtKB-ARBA"/>
</dbReference>
<feature type="domain" description="Laminin N-terminal" evidence="9">
    <location>
        <begin position="50"/>
        <end position="296"/>
    </location>
</feature>
<keyword evidence="5" id="KW-0175">Coiled coil</keyword>
<feature type="domain" description="Laminin G" evidence="8">
    <location>
        <begin position="999"/>
        <end position="1166"/>
    </location>
</feature>
<feature type="disulfide bond" evidence="4">
    <location>
        <begin position="1531"/>
        <end position="1558"/>
    </location>
</feature>
<dbReference type="Proteomes" id="UP000710432">
    <property type="component" value="Unassembled WGS sequence"/>
</dbReference>
<dbReference type="PANTHER" id="PTHR15036">
    <property type="entry name" value="PIKACHURIN-LIKE PROTEIN"/>
    <property type="match status" value="1"/>
</dbReference>
<dbReference type="CDD" id="cd00110">
    <property type="entry name" value="LamG"/>
    <property type="match status" value="5"/>
</dbReference>
<feature type="chain" id="PRO_5035190439" evidence="7">
    <location>
        <begin position="45"/>
        <end position="1606"/>
    </location>
</feature>
<name>A0A8J6KVU4_MICOH</name>
<dbReference type="InterPro" id="IPR008211">
    <property type="entry name" value="Laminin_N"/>
</dbReference>
<dbReference type="SMART" id="SM00136">
    <property type="entry name" value="LamNT"/>
    <property type="match status" value="1"/>
</dbReference>
<gene>
    <name evidence="10" type="ORF">LTLLF_131235</name>
</gene>
<dbReference type="FunFam" id="2.60.120.200:FF:000151">
    <property type="entry name" value="Laminin subunit alpha 5"/>
    <property type="match status" value="1"/>
</dbReference>
<evidence type="ECO:0000256" key="3">
    <source>
        <dbReference type="ARBA" id="ARBA00023292"/>
    </source>
</evidence>
<evidence type="ECO:0000259" key="9">
    <source>
        <dbReference type="PROSITE" id="PS51117"/>
    </source>
</evidence>
<evidence type="ECO:0000313" key="10">
    <source>
        <dbReference type="EMBL" id="KAH0515320.1"/>
    </source>
</evidence>
<dbReference type="FunFam" id="2.60.120.200:FF:000175">
    <property type="entry name" value="Laminin subunit alpha 5"/>
    <property type="match status" value="1"/>
</dbReference>
<evidence type="ECO:0000313" key="11">
    <source>
        <dbReference type="Proteomes" id="UP000710432"/>
    </source>
</evidence>
<keyword evidence="3" id="KW-0424">Laminin EGF-like domain</keyword>
<dbReference type="FunFam" id="2.60.120.200:FF:000150">
    <property type="entry name" value="Laminin subunit alpha 5"/>
    <property type="match status" value="1"/>
</dbReference>
<feature type="domain" description="Laminin G" evidence="8">
    <location>
        <begin position="1207"/>
        <end position="1381"/>
    </location>
</feature>
<dbReference type="InterPro" id="IPR050372">
    <property type="entry name" value="Neurexin-related_CASP"/>
</dbReference>
<dbReference type="EMBL" id="JAATJU010020930">
    <property type="protein sequence ID" value="KAH0515320.1"/>
    <property type="molecule type" value="Genomic_DNA"/>
</dbReference>
<dbReference type="FunFam" id="2.60.120.200:FF:000209">
    <property type="entry name" value="Laminin subunit alpha 5"/>
    <property type="match status" value="1"/>
</dbReference>
<organism evidence="10 11">
    <name type="scientific">Microtus ochrogaster</name>
    <name type="common">Prairie vole</name>
    <dbReference type="NCBI Taxonomy" id="79684"/>
    <lineage>
        <taxon>Eukaryota</taxon>
        <taxon>Metazoa</taxon>
        <taxon>Chordata</taxon>
        <taxon>Craniata</taxon>
        <taxon>Vertebrata</taxon>
        <taxon>Euteleostomi</taxon>
        <taxon>Mammalia</taxon>
        <taxon>Eutheria</taxon>
        <taxon>Euarchontoglires</taxon>
        <taxon>Glires</taxon>
        <taxon>Rodentia</taxon>
        <taxon>Myomorpha</taxon>
        <taxon>Muroidea</taxon>
        <taxon>Cricetidae</taxon>
        <taxon>Arvicolinae</taxon>
        <taxon>Microtus</taxon>
    </lineage>
</organism>
<proteinExistence type="predicted"/>
<evidence type="ECO:0000256" key="2">
    <source>
        <dbReference type="ARBA" id="ARBA00023157"/>
    </source>
</evidence>
<dbReference type="Pfam" id="PF06009">
    <property type="entry name" value="Laminin_II"/>
    <property type="match status" value="1"/>
</dbReference>
<evidence type="ECO:0000259" key="8">
    <source>
        <dbReference type="PROSITE" id="PS50025"/>
    </source>
</evidence>
<reference evidence="10" key="1">
    <citation type="submission" date="2020-03" db="EMBL/GenBank/DDBJ databases">
        <title>Studies in the Genomics of Life Span.</title>
        <authorList>
            <person name="Glass D."/>
        </authorList>
    </citation>
    <scope>NUCLEOTIDE SEQUENCE</scope>
    <source>
        <strain evidence="10">LTLLF</strain>
        <tissue evidence="10">Muscle</tissue>
    </source>
</reference>
<dbReference type="SMART" id="SM00282">
    <property type="entry name" value="LamG"/>
    <property type="match status" value="5"/>
</dbReference>
<dbReference type="InterPro" id="IPR010307">
    <property type="entry name" value="Laminin_dom_II"/>
</dbReference>
<keyword evidence="2 4" id="KW-1015">Disulfide bond</keyword>
<dbReference type="InterPro" id="IPR013320">
    <property type="entry name" value="ConA-like_dom_sf"/>
</dbReference>
<feature type="domain" description="Laminin G" evidence="8">
    <location>
        <begin position="1388"/>
        <end position="1558"/>
    </location>
</feature>
<dbReference type="FunFam" id="2.60.120.200:FF:000202">
    <property type="entry name" value="Laminin subunit alpha 5"/>
    <property type="match status" value="1"/>
</dbReference>
<dbReference type="Pfam" id="PF02210">
    <property type="entry name" value="Laminin_G_2"/>
    <property type="match status" value="5"/>
</dbReference>
<keyword evidence="7" id="KW-0732">Signal</keyword>
<dbReference type="InterPro" id="IPR001791">
    <property type="entry name" value="Laminin_G"/>
</dbReference>
<dbReference type="SUPFAM" id="SSF49899">
    <property type="entry name" value="Concanavalin A-like lectins/glucanases"/>
    <property type="match status" value="5"/>
</dbReference>
<feature type="coiled-coil region" evidence="5">
    <location>
        <begin position="512"/>
        <end position="572"/>
    </location>
</feature>
<comment type="caution">
    <text evidence="10">The sequence shown here is derived from an EMBL/GenBank/DDBJ whole genome shotgun (WGS) entry which is preliminary data.</text>
</comment>
<dbReference type="PROSITE" id="PS51117">
    <property type="entry name" value="LAMININ_NTER"/>
    <property type="match status" value="1"/>
</dbReference>
<evidence type="ECO:0000256" key="4">
    <source>
        <dbReference type="PROSITE-ProRule" id="PRU00122"/>
    </source>
</evidence>
<evidence type="ECO:0000256" key="6">
    <source>
        <dbReference type="SAM" id="MobiDB-lite"/>
    </source>
</evidence>
<evidence type="ECO:0000256" key="5">
    <source>
        <dbReference type="SAM" id="Coils"/>
    </source>
</evidence>
<dbReference type="PANTHER" id="PTHR15036:SF34">
    <property type="entry name" value="LAMININ SUBUNIT ALPHA-3"/>
    <property type="match status" value="1"/>
</dbReference>
<evidence type="ECO:0000256" key="7">
    <source>
        <dbReference type="SAM" id="SignalP"/>
    </source>
</evidence>
<keyword evidence="1" id="KW-0677">Repeat</keyword>
<feature type="domain" description="Laminin G" evidence="8">
    <location>
        <begin position="814"/>
        <end position="990"/>
    </location>
</feature>
<dbReference type="GO" id="GO:0007155">
    <property type="term" value="P:cell adhesion"/>
    <property type="evidence" value="ECO:0007669"/>
    <property type="project" value="InterPro"/>
</dbReference>
<dbReference type="Pfam" id="PF00055">
    <property type="entry name" value="Laminin_N"/>
    <property type="match status" value="1"/>
</dbReference>
<accession>A0A8J6KVU4</accession>
<protein>
    <submittedName>
        <fullName evidence="10">Laminin subunit alpha-5</fullName>
    </submittedName>
</protein>
<feature type="region of interest" description="Disordered" evidence="6">
    <location>
        <begin position="1311"/>
        <end position="1333"/>
    </location>
</feature>